<evidence type="ECO:0000256" key="3">
    <source>
        <dbReference type="ARBA" id="ARBA00023125"/>
    </source>
</evidence>
<dbReference type="SMART" id="SM00421">
    <property type="entry name" value="HTH_LUXR"/>
    <property type="match status" value="1"/>
</dbReference>
<feature type="domain" description="Response regulatory" evidence="6">
    <location>
        <begin position="4"/>
        <end position="120"/>
    </location>
</feature>
<dbReference type="PRINTS" id="PR00038">
    <property type="entry name" value="HTHLUXR"/>
</dbReference>
<dbReference type="GO" id="GO:0003677">
    <property type="term" value="F:DNA binding"/>
    <property type="evidence" value="ECO:0007669"/>
    <property type="project" value="UniProtKB-KW"/>
</dbReference>
<evidence type="ECO:0000259" key="6">
    <source>
        <dbReference type="PROSITE" id="PS50110"/>
    </source>
</evidence>
<dbReference type="SUPFAM" id="SSF46894">
    <property type="entry name" value="C-terminal effector domain of the bipartite response regulators"/>
    <property type="match status" value="1"/>
</dbReference>
<dbReference type="InterPro" id="IPR058245">
    <property type="entry name" value="NreC/VraR/RcsB-like_REC"/>
</dbReference>
<evidence type="ECO:0000259" key="5">
    <source>
        <dbReference type="PROSITE" id="PS50043"/>
    </source>
</evidence>
<accession>A0A1J5T581</accession>
<dbReference type="AlphaFoldDB" id="A0A1J5T581"/>
<dbReference type="Pfam" id="PF00072">
    <property type="entry name" value="Response_reg"/>
    <property type="match status" value="1"/>
</dbReference>
<dbReference type="GO" id="GO:0000160">
    <property type="term" value="P:phosphorelay signal transduction system"/>
    <property type="evidence" value="ECO:0007669"/>
    <property type="project" value="InterPro"/>
</dbReference>
<comment type="caution">
    <text evidence="7">The sequence shown here is derived from an EMBL/GenBank/DDBJ whole genome shotgun (WGS) entry which is preliminary data.</text>
</comment>
<dbReference type="PANTHER" id="PTHR43214:SF41">
    <property type="entry name" value="NITRATE_NITRITE RESPONSE REGULATOR PROTEIN NARP"/>
    <property type="match status" value="1"/>
</dbReference>
<dbReference type="InterPro" id="IPR039420">
    <property type="entry name" value="WalR-like"/>
</dbReference>
<evidence type="ECO:0000313" key="7">
    <source>
        <dbReference type="EMBL" id="OIR07302.1"/>
    </source>
</evidence>
<name>A0A1J5T581_9ZZZZ</name>
<dbReference type="InterPro" id="IPR001789">
    <property type="entry name" value="Sig_transdc_resp-reg_receiver"/>
</dbReference>
<dbReference type="InterPro" id="IPR011006">
    <property type="entry name" value="CheY-like_superfamily"/>
</dbReference>
<gene>
    <name evidence="7" type="primary">degU_11</name>
    <name evidence="7" type="ORF">GALL_105580</name>
</gene>
<dbReference type="PANTHER" id="PTHR43214">
    <property type="entry name" value="TWO-COMPONENT RESPONSE REGULATOR"/>
    <property type="match status" value="1"/>
</dbReference>
<dbReference type="SUPFAM" id="SSF52172">
    <property type="entry name" value="CheY-like"/>
    <property type="match status" value="1"/>
</dbReference>
<keyword evidence="2" id="KW-0805">Transcription regulation</keyword>
<evidence type="ECO:0000256" key="4">
    <source>
        <dbReference type="ARBA" id="ARBA00023163"/>
    </source>
</evidence>
<dbReference type="EMBL" id="MLJW01000038">
    <property type="protein sequence ID" value="OIR07302.1"/>
    <property type="molecule type" value="Genomic_DNA"/>
</dbReference>
<keyword evidence="1" id="KW-0597">Phosphoprotein</keyword>
<sequence length="216" mass="23754">MALRVFIVDDHQIVRDGLKLILRDEPDFEVAGEAANGQSALDQIAEVHPDIVTTDIEMPGIDGIALARQIKARAPHVKILILSAHSDTQYVREALKAGVAGFLLKLNASRDFVQAIRTVMEGQTYLCPEVSTVVVREYQRHVQMPAAAPPAGPLSDREREILKCIADGRTTKETALTLSLSTKTIEAHRLNIMAKLKINSIAELTKYAIREGIVQL</sequence>
<reference evidence="7" key="1">
    <citation type="submission" date="2016-10" db="EMBL/GenBank/DDBJ databases">
        <title>Sequence of Gallionella enrichment culture.</title>
        <authorList>
            <person name="Poehlein A."/>
            <person name="Muehling M."/>
            <person name="Daniel R."/>
        </authorList>
    </citation>
    <scope>NUCLEOTIDE SEQUENCE</scope>
</reference>
<dbReference type="CDD" id="cd06170">
    <property type="entry name" value="LuxR_C_like"/>
    <property type="match status" value="1"/>
</dbReference>
<organism evidence="7">
    <name type="scientific">mine drainage metagenome</name>
    <dbReference type="NCBI Taxonomy" id="410659"/>
    <lineage>
        <taxon>unclassified sequences</taxon>
        <taxon>metagenomes</taxon>
        <taxon>ecological metagenomes</taxon>
    </lineage>
</organism>
<protein>
    <submittedName>
        <fullName evidence="7">Transcriptional regulatory protein DegU</fullName>
    </submittedName>
</protein>
<dbReference type="Pfam" id="PF00196">
    <property type="entry name" value="GerE"/>
    <property type="match status" value="1"/>
</dbReference>
<dbReference type="SMART" id="SM00448">
    <property type="entry name" value="REC"/>
    <property type="match status" value="1"/>
</dbReference>
<feature type="domain" description="HTH luxR-type" evidence="5">
    <location>
        <begin position="147"/>
        <end position="212"/>
    </location>
</feature>
<proteinExistence type="predicted"/>
<dbReference type="CDD" id="cd17535">
    <property type="entry name" value="REC_NarL-like"/>
    <property type="match status" value="1"/>
</dbReference>
<dbReference type="GO" id="GO:0006355">
    <property type="term" value="P:regulation of DNA-templated transcription"/>
    <property type="evidence" value="ECO:0007669"/>
    <property type="project" value="InterPro"/>
</dbReference>
<dbReference type="InterPro" id="IPR000792">
    <property type="entry name" value="Tscrpt_reg_LuxR_C"/>
</dbReference>
<dbReference type="PROSITE" id="PS50043">
    <property type="entry name" value="HTH_LUXR_2"/>
    <property type="match status" value="1"/>
</dbReference>
<keyword evidence="4" id="KW-0804">Transcription</keyword>
<evidence type="ECO:0000256" key="1">
    <source>
        <dbReference type="ARBA" id="ARBA00022553"/>
    </source>
</evidence>
<dbReference type="PROSITE" id="PS50110">
    <property type="entry name" value="RESPONSE_REGULATORY"/>
    <property type="match status" value="1"/>
</dbReference>
<evidence type="ECO:0000256" key="2">
    <source>
        <dbReference type="ARBA" id="ARBA00023015"/>
    </source>
</evidence>
<keyword evidence="3" id="KW-0238">DNA-binding</keyword>
<dbReference type="InterPro" id="IPR016032">
    <property type="entry name" value="Sig_transdc_resp-reg_C-effctor"/>
</dbReference>
<dbReference type="Gene3D" id="3.40.50.2300">
    <property type="match status" value="1"/>
</dbReference>